<dbReference type="Proteomes" id="UP000032871">
    <property type="component" value="Unassembled WGS sequence"/>
</dbReference>
<dbReference type="HOGENOM" id="CLU_1324155_0_0_6"/>
<dbReference type="GO" id="GO:0015628">
    <property type="term" value="P:protein secretion by the type II secretion system"/>
    <property type="evidence" value="ECO:0007669"/>
    <property type="project" value="TreeGrafter"/>
</dbReference>
<comment type="caution">
    <text evidence="3">The sequence shown here is derived from an EMBL/GenBank/DDBJ whole genome shotgun (WGS) entry which is preliminary data.</text>
</comment>
<feature type="compositionally biased region" description="Basic and acidic residues" evidence="1">
    <location>
        <begin position="140"/>
        <end position="158"/>
    </location>
</feature>
<gene>
    <name evidence="3" type="primary">comEA2</name>
    <name evidence="3" type="ORF">HMPREF9064_1730</name>
</gene>
<feature type="domain" description="Helix-hairpin-helix DNA-binding motif class 1" evidence="2">
    <location>
        <begin position="208"/>
        <end position="227"/>
    </location>
</feature>
<dbReference type="GO" id="GO:0006281">
    <property type="term" value="P:DNA repair"/>
    <property type="evidence" value="ECO:0007669"/>
    <property type="project" value="InterPro"/>
</dbReference>
<sequence>MALTKVFIIEKCGVFSPSFYLVKKEENMKSLKSLLALAVAIAVSSTALAEESVLSEVKEGAKSAWQTVKEDSKVAGTKIKNGAVKVKETTKEKFGEAKDATKEKFSEAKDATKEKLTEAKEVTQEKVAEGKKAIKDKLRNDKPAQVEDKSTAKEKSAVENKAQMTQGKKVDVNTADVAALESLSGIGEAKAKAIIEYREKNGKFKNLSDLSKVPGIGDATLEKMKSHVRFN</sequence>
<dbReference type="Pfam" id="PF12836">
    <property type="entry name" value="HHH_3"/>
    <property type="match status" value="1"/>
</dbReference>
<dbReference type="Gene3D" id="6.10.140.1430">
    <property type="match status" value="1"/>
</dbReference>
<reference evidence="3 4" key="1">
    <citation type="submission" date="2010-12" db="EMBL/GenBank/DDBJ databases">
        <authorList>
            <person name="Muzny D."/>
            <person name="Qin X."/>
            <person name="Deng J."/>
            <person name="Jiang H."/>
            <person name="Liu Y."/>
            <person name="Qu J."/>
            <person name="Song X.-Z."/>
            <person name="Zhang L."/>
            <person name="Thornton R."/>
            <person name="Coyle M."/>
            <person name="Francisco L."/>
            <person name="Jackson L."/>
            <person name="Javaid M."/>
            <person name="Korchina V."/>
            <person name="Kovar C."/>
            <person name="Mata R."/>
            <person name="Mathew T."/>
            <person name="Ngo R."/>
            <person name="Nguyen L."/>
            <person name="Nguyen N."/>
            <person name="Okwuonu G."/>
            <person name="Ongeri F."/>
            <person name="Pham C."/>
            <person name="Simmons D."/>
            <person name="Wilczek-Boney K."/>
            <person name="Hale W."/>
            <person name="Jakkamsetti A."/>
            <person name="Pham P."/>
            <person name="Ruth R."/>
            <person name="San Lucas F."/>
            <person name="Warren J."/>
            <person name="Zhang J."/>
            <person name="Zhao Z."/>
            <person name="Zhou C."/>
            <person name="Zhu D."/>
            <person name="Lee S."/>
            <person name="Bess C."/>
            <person name="Blankenburg K."/>
            <person name="Forbes L."/>
            <person name="Fu Q."/>
            <person name="Gubbala S."/>
            <person name="Hirani K."/>
            <person name="Jayaseelan J.C."/>
            <person name="Lara F."/>
            <person name="Munidasa M."/>
            <person name="Palculict T."/>
            <person name="Patil S."/>
            <person name="Pu L.-L."/>
            <person name="Saada N."/>
            <person name="Tang L."/>
            <person name="Weissenberger G."/>
            <person name="Zhu Y."/>
            <person name="Hemphill L."/>
            <person name="Shang Y."/>
            <person name="Youmans B."/>
            <person name="Ayvaz T."/>
            <person name="Ross M."/>
            <person name="Santibanez J."/>
            <person name="Aqrawi P."/>
            <person name="Gross S."/>
            <person name="Joshi V."/>
            <person name="Fowler G."/>
            <person name="Nazareth L."/>
            <person name="Reid J."/>
            <person name="Worley K."/>
            <person name="Petrosino J."/>
            <person name="Highlander S."/>
            <person name="Gibbs R."/>
        </authorList>
    </citation>
    <scope>NUCLEOTIDE SEQUENCE [LARGE SCALE GENOMIC DNA]</scope>
    <source>
        <strain evidence="3 4">ATCC 33393</strain>
    </source>
</reference>
<organism evidence="3 4">
    <name type="scientific">Aggregatibacter segnis ATCC 33393</name>
    <dbReference type="NCBI Taxonomy" id="888057"/>
    <lineage>
        <taxon>Bacteria</taxon>
        <taxon>Pseudomonadati</taxon>
        <taxon>Pseudomonadota</taxon>
        <taxon>Gammaproteobacteria</taxon>
        <taxon>Pasteurellales</taxon>
        <taxon>Pasteurellaceae</taxon>
        <taxon>Aggregatibacter</taxon>
    </lineage>
</organism>
<dbReference type="InterPro" id="IPR004509">
    <property type="entry name" value="Competence_ComEA_HhH"/>
</dbReference>
<dbReference type="SMART" id="SM00278">
    <property type="entry name" value="HhH1"/>
    <property type="match status" value="2"/>
</dbReference>
<evidence type="ECO:0000259" key="2">
    <source>
        <dbReference type="SMART" id="SM00278"/>
    </source>
</evidence>
<dbReference type="InterPro" id="IPR010994">
    <property type="entry name" value="RuvA_2-like"/>
</dbReference>
<feature type="region of interest" description="Disordered" evidence="1">
    <location>
        <begin position="140"/>
        <end position="169"/>
    </location>
</feature>
<dbReference type="NCBIfam" id="TIGR00426">
    <property type="entry name" value="competence protein ComEA helix-hairpin-helix repeat region"/>
    <property type="match status" value="1"/>
</dbReference>
<evidence type="ECO:0000256" key="1">
    <source>
        <dbReference type="SAM" id="MobiDB-lite"/>
    </source>
</evidence>
<protein>
    <submittedName>
        <fullName evidence="3">Competence protein ComEA</fullName>
    </submittedName>
</protein>
<dbReference type="EMBL" id="AEPS01000012">
    <property type="protein sequence ID" value="EFU66956.1"/>
    <property type="molecule type" value="Genomic_DNA"/>
</dbReference>
<dbReference type="STRING" id="739.GCA_001059425_01147"/>
<evidence type="ECO:0000313" key="3">
    <source>
        <dbReference type="EMBL" id="EFU66956.1"/>
    </source>
</evidence>
<name>E6KZZ8_9PAST</name>
<feature type="domain" description="Helix-hairpin-helix DNA-binding motif class 1" evidence="2">
    <location>
        <begin position="178"/>
        <end position="197"/>
    </location>
</feature>
<dbReference type="Gene3D" id="1.10.150.280">
    <property type="entry name" value="AF1531-like domain"/>
    <property type="match status" value="1"/>
</dbReference>
<keyword evidence="4" id="KW-1185">Reference proteome</keyword>
<dbReference type="PANTHER" id="PTHR21180:SF32">
    <property type="entry name" value="ENDONUCLEASE_EXONUCLEASE_PHOSPHATASE FAMILY DOMAIN-CONTAINING PROTEIN 1"/>
    <property type="match status" value="1"/>
</dbReference>
<proteinExistence type="predicted"/>
<dbReference type="InterPro" id="IPR003583">
    <property type="entry name" value="Hlx-hairpin-Hlx_DNA-bd_motif"/>
</dbReference>
<accession>E6KZZ8</accession>
<evidence type="ECO:0000313" key="4">
    <source>
        <dbReference type="Proteomes" id="UP000032871"/>
    </source>
</evidence>
<dbReference type="SUPFAM" id="SSF47781">
    <property type="entry name" value="RuvA domain 2-like"/>
    <property type="match status" value="1"/>
</dbReference>
<dbReference type="GO" id="GO:0003677">
    <property type="term" value="F:DNA binding"/>
    <property type="evidence" value="ECO:0007669"/>
    <property type="project" value="InterPro"/>
</dbReference>
<dbReference type="GO" id="GO:0015627">
    <property type="term" value="C:type II protein secretion system complex"/>
    <property type="evidence" value="ECO:0007669"/>
    <property type="project" value="TreeGrafter"/>
</dbReference>
<dbReference type="AlphaFoldDB" id="E6KZZ8"/>
<dbReference type="InterPro" id="IPR051675">
    <property type="entry name" value="Endo/Exo/Phosphatase_dom_1"/>
</dbReference>
<dbReference type="PANTHER" id="PTHR21180">
    <property type="entry name" value="ENDONUCLEASE/EXONUCLEASE/PHOSPHATASE FAMILY DOMAIN-CONTAINING PROTEIN 1"/>
    <property type="match status" value="1"/>
</dbReference>